<evidence type="ECO:0000313" key="3">
    <source>
        <dbReference type="EMBL" id="EKF17964.1"/>
    </source>
</evidence>
<name>K2LJN3_9HYPH</name>
<dbReference type="AlphaFoldDB" id="K2LJN3"/>
<evidence type="ECO:0000313" key="4">
    <source>
        <dbReference type="Proteomes" id="UP000006786"/>
    </source>
</evidence>
<dbReference type="Proteomes" id="UP000006786">
    <property type="component" value="Unassembled WGS sequence"/>
</dbReference>
<feature type="signal peptide" evidence="2">
    <location>
        <begin position="1"/>
        <end position="27"/>
    </location>
</feature>
<feature type="non-terminal residue" evidence="3">
    <location>
        <position position="85"/>
    </location>
</feature>
<dbReference type="EMBL" id="AMRM01000017">
    <property type="protein sequence ID" value="EKF17964.1"/>
    <property type="molecule type" value="Genomic_DNA"/>
</dbReference>
<protein>
    <submittedName>
        <fullName evidence="3">Uncharacterized protein</fullName>
    </submittedName>
</protein>
<gene>
    <name evidence="3" type="ORF">NA2_14822</name>
</gene>
<proteinExistence type="predicted"/>
<reference evidence="3 4" key="1">
    <citation type="journal article" date="2012" name="J. Bacteriol.">
        <title>Genome Sequence of Nitratireductor pacificus Type Strain pht-3B.</title>
        <authorList>
            <person name="Lai Q."/>
            <person name="Li G."/>
            <person name="Shao Z."/>
        </authorList>
    </citation>
    <scope>NUCLEOTIDE SEQUENCE [LARGE SCALE GENOMIC DNA]</scope>
    <source>
        <strain evidence="4">pht-3B</strain>
    </source>
</reference>
<keyword evidence="2" id="KW-0732">Signal</keyword>
<organism evidence="3 4">
    <name type="scientific">Nitratireductor pacificus pht-3B</name>
    <dbReference type="NCBI Taxonomy" id="391937"/>
    <lineage>
        <taxon>Bacteria</taxon>
        <taxon>Pseudomonadati</taxon>
        <taxon>Pseudomonadota</taxon>
        <taxon>Alphaproteobacteria</taxon>
        <taxon>Hyphomicrobiales</taxon>
        <taxon>Phyllobacteriaceae</taxon>
        <taxon>Nitratireductor</taxon>
    </lineage>
</organism>
<feature type="chain" id="PRO_5003860577" evidence="2">
    <location>
        <begin position="28"/>
        <end position="85"/>
    </location>
</feature>
<sequence>MNRRIAFLLRLSLVLAALGLWAGSAGAQTQDGAPPAIDEEPATRPPETAPAPIGRNTVLLPQILADLFGPGQGGDPAPGGNDAAG</sequence>
<accession>K2LJN3</accession>
<evidence type="ECO:0000256" key="1">
    <source>
        <dbReference type="SAM" id="MobiDB-lite"/>
    </source>
</evidence>
<keyword evidence="4" id="KW-1185">Reference proteome</keyword>
<feature type="region of interest" description="Disordered" evidence="1">
    <location>
        <begin position="25"/>
        <end position="53"/>
    </location>
</feature>
<dbReference type="STRING" id="391937.NA2_14822"/>
<evidence type="ECO:0000256" key="2">
    <source>
        <dbReference type="SAM" id="SignalP"/>
    </source>
</evidence>
<comment type="caution">
    <text evidence="3">The sequence shown here is derived from an EMBL/GenBank/DDBJ whole genome shotgun (WGS) entry which is preliminary data.</text>
</comment>